<organism evidence="1 2">
    <name type="scientific">Plectus sambesii</name>
    <dbReference type="NCBI Taxonomy" id="2011161"/>
    <lineage>
        <taxon>Eukaryota</taxon>
        <taxon>Metazoa</taxon>
        <taxon>Ecdysozoa</taxon>
        <taxon>Nematoda</taxon>
        <taxon>Chromadorea</taxon>
        <taxon>Plectida</taxon>
        <taxon>Plectina</taxon>
        <taxon>Plectoidea</taxon>
        <taxon>Plectidae</taxon>
        <taxon>Plectus</taxon>
    </lineage>
</organism>
<dbReference type="AlphaFoldDB" id="A0A914UXD2"/>
<evidence type="ECO:0000313" key="1">
    <source>
        <dbReference type="Proteomes" id="UP000887566"/>
    </source>
</evidence>
<dbReference type="Proteomes" id="UP000887566">
    <property type="component" value="Unplaced"/>
</dbReference>
<name>A0A914UXD2_9BILA</name>
<dbReference type="WBParaSite" id="PSAMB.scaffold1318size33055.g12326.t1">
    <property type="protein sequence ID" value="PSAMB.scaffold1318size33055.g12326.t1"/>
    <property type="gene ID" value="PSAMB.scaffold1318size33055.g12326"/>
</dbReference>
<reference evidence="2" key="1">
    <citation type="submission" date="2022-11" db="UniProtKB">
        <authorList>
            <consortium name="WormBaseParasite"/>
        </authorList>
    </citation>
    <scope>IDENTIFICATION</scope>
</reference>
<protein>
    <submittedName>
        <fullName evidence="2">Uncharacterized protein</fullName>
    </submittedName>
</protein>
<accession>A0A914UXD2</accession>
<keyword evidence="1" id="KW-1185">Reference proteome</keyword>
<proteinExistence type="predicted"/>
<evidence type="ECO:0000313" key="2">
    <source>
        <dbReference type="WBParaSite" id="PSAMB.scaffold1318size33055.g12326.t1"/>
    </source>
</evidence>
<sequence>MSRLSPYGSSLEYWGYINEVHRGETDWGCIEGSRTGRYHKGVDSFSRLIATHYKTSHHNRFDADSSILFLTIGEWKCRHCSMFVLVAAADVNCVTELPTFTFICTHEPEKPLHIDEPFVDQLNDLAMVPRGTYSASSYRKGYEALFAEAAVTELGLVGLNQLSDVMNCHARQ</sequence>